<feature type="transmembrane region" description="Helical" evidence="1">
    <location>
        <begin position="24"/>
        <end position="40"/>
    </location>
</feature>
<name>A0A8S5QJI8_9CAUD</name>
<proteinExistence type="predicted"/>
<evidence type="ECO:0000313" key="2">
    <source>
        <dbReference type="EMBL" id="DAE19170.1"/>
    </source>
</evidence>
<organism evidence="2">
    <name type="scientific">Siphoviridae sp. ctCUc43</name>
    <dbReference type="NCBI Taxonomy" id="2825379"/>
    <lineage>
        <taxon>Viruses</taxon>
        <taxon>Duplodnaviria</taxon>
        <taxon>Heunggongvirae</taxon>
        <taxon>Uroviricota</taxon>
        <taxon>Caudoviricetes</taxon>
    </lineage>
</organism>
<reference evidence="2" key="1">
    <citation type="journal article" date="2021" name="Proc. Natl. Acad. Sci. U.S.A.">
        <title>A Catalog of Tens of Thousands of Viruses from Human Metagenomes Reveals Hidden Associations with Chronic Diseases.</title>
        <authorList>
            <person name="Tisza M.J."/>
            <person name="Buck C.B."/>
        </authorList>
    </citation>
    <scope>NUCLEOTIDE SEQUENCE</scope>
    <source>
        <strain evidence="2">CtCUc43</strain>
    </source>
</reference>
<evidence type="ECO:0000256" key="1">
    <source>
        <dbReference type="SAM" id="Phobius"/>
    </source>
</evidence>
<protein>
    <submittedName>
        <fullName evidence="2">Uncharacterized protein</fullName>
    </submittedName>
</protein>
<accession>A0A8S5QJI8</accession>
<keyword evidence="1" id="KW-0812">Transmembrane</keyword>
<keyword evidence="1" id="KW-0472">Membrane</keyword>
<keyword evidence="1" id="KW-1133">Transmembrane helix</keyword>
<sequence>MSRNIFETYIRSLFCQNDVFDPEKRIFILSYFYFILIFYIF</sequence>
<dbReference type="EMBL" id="BK015668">
    <property type="protein sequence ID" value="DAE19170.1"/>
    <property type="molecule type" value="Genomic_DNA"/>
</dbReference>